<accession>A0A1L6ZMI5</accession>
<dbReference type="PANTHER" id="PTHR42894:SF1">
    <property type="entry name" value="N-(5'-PHOSPHORIBOSYL)ANTHRANILATE ISOMERASE"/>
    <property type="match status" value="1"/>
</dbReference>
<dbReference type="Pfam" id="PF00697">
    <property type="entry name" value="PRAI"/>
    <property type="match status" value="1"/>
</dbReference>
<evidence type="ECO:0000256" key="8">
    <source>
        <dbReference type="ARBA" id="ARBA00023235"/>
    </source>
</evidence>
<dbReference type="GO" id="GO:0004640">
    <property type="term" value="F:phosphoribosylanthranilate isomerase activity"/>
    <property type="evidence" value="ECO:0007669"/>
    <property type="project" value="UniProtKB-UniRule"/>
</dbReference>
<sequence>MNRMKPYLKYCGAVSQDDVECIAQSHADAIGFIFAPSKRQVQPDQVKQWLIQTKCEKKIAGVFVNEKIEKVCEITKHIPLDIVQLHGDETQDDAKEIKQQTGAVVWKVFHHESNITNTLEKMTAFAPVVDGFLIDAKVKGMRGGSGTAFAWEAVPAYVKHAKRLKKTCIIAGGITPETVAELLAYGPEAIDLSSGIEENGKKSSAKIEALEERMLNDVRISK</sequence>
<dbReference type="InterPro" id="IPR044643">
    <property type="entry name" value="TrpF_fam"/>
</dbReference>
<evidence type="ECO:0000256" key="6">
    <source>
        <dbReference type="ARBA" id="ARBA00022822"/>
    </source>
</evidence>
<dbReference type="PANTHER" id="PTHR42894">
    <property type="entry name" value="N-(5'-PHOSPHORIBOSYL)ANTHRANILATE ISOMERASE"/>
    <property type="match status" value="1"/>
</dbReference>
<keyword evidence="8 9" id="KW-0413">Isomerase</keyword>
<dbReference type="NCBIfam" id="NF002301">
    <property type="entry name" value="PRK01222.2-1"/>
    <property type="match status" value="1"/>
</dbReference>
<comment type="catalytic activity">
    <reaction evidence="1 9">
        <text>N-(5-phospho-beta-D-ribosyl)anthranilate = 1-(2-carboxyphenylamino)-1-deoxy-D-ribulose 5-phosphate</text>
        <dbReference type="Rhea" id="RHEA:21540"/>
        <dbReference type="ChEBI" id="CHEBI:18277"/>
        <dbReference type="ChEBI" id="CHEBI:58613"/>
        <dbReference type="EC" id="5.3.1.24"/>
    </reaction>
</comment>
<dbReference type="CDD" id="cd00405">
    <property type="entry name" value="PRAI"/>
    <property type="match status" value="1"/>
</dbReference>
<keyword evidence="5 9" id="KW-0028">Amino-acid biosynthesis</keyword>
<dbReference type="SUPFAM" id="SSF51366">
    <property type="entry name" value="Ribulose-phoshate binding barrel"/>
    <property type="match status" value="1"/>
</dbReference>
<organism evidence="11 12">
    <name type="scientific">Bacillus safensis</name>
    <dbReference type="NCBI Taxonomy" id="561879"/>
    <lineage>
        <taxon>Bacteria</taxon>
        <taxon>Bacillati</taxon>
        <taxon>Bacillota</taxon>
        <taxon>Bacilli</taxon>
        <taxon>Bacillales</taxon>
        <taxon>Bacillaceae</taxon>
        <taxon>Bacillus</taxon>
    </lineage>
</organism>
<evidence type="ECO:0000256" key="5">
    <source>
        <dbReference type="ARBA" id="ARBA00022605"/>
    </source>
</evidence>
<evidence type="ECO:0000256" key="9">
    <source>
        <dbReference type="HAMAP-Rule" id="MF_00135"/>
    </source>
</evidence>
<protein>
    <recommendedName>
        <fullName evidence="4 9">N-(5'-phosphoribosyl)anthranilate isomerase</fullName>
        <shortName evidence="9">PRAI</shortName>
        <ecNumber evidence="3 9">5.3.1.24</ecNumber>
    </recommendedName>
</protein>
<dbReference type="RefSeq" id="WP_075623396.1">
    <property type="nucleotide sequence ID" value="NZ_CP015607.1"/>
</dbReference>
<evidence type="ECO:0000313" key="11">
    <source>
        <dbReference type="EMBL" id="APT47748.1"/>
    </source>
</evidence>
<dbReference type="GO" id="GO:0000162">
    <property type="term" value="P:L-tryptophan biosynthetic process"/>
    <property type="evidence" value="ECO:0007669"/>
    <property type="project" value="UniProtKB-UniRule"/>
</dbReference>
<reference evidence="11 12" key="1">
    <citation type="submission" date="2016-05" db="EMBL/GenBank/DDBJ databases">
        <title>Complete Genome and Methylome Analysis of Psychrotrophic Bacterial Isolates from Antarctic Lake Untersee.</title>
        <authorList>
            <person name="Fomenkov A."/>
            <person name="Akimov V.N."/>
            <person name="Vasilyeva L.V."/>
            <person name="Andersen D."/>
            <person name="Vincze T."/>
            <person name="Roberts R.J."/>
        </authorList>
    </citation>
    <scope>NUCLEOTIDE SEQUENCE [LARGE SCALE GENOMIC DNA]</scope>
    <source>
        <strain evidence="11 12">U14-5</strain>
    </source>
</reference>
<dbReference type="Gene3D" id="3.20.20.70">
    <property type="entry name" value="Aldolase class I"/>
    <property type="match status" value="1"/>
</dbReference>
<gene>
    <name evidence="9" type="primary">trpF</name>
    <name evidence="11" type="ORF">BSA145_18900</name>
</gene>
<keyword evidence="7 9" id="KW-0057">Aromatic amino acid biosynthesis</keyword>
<comment type="pathway">
    <text evidence="2 9">Amino-acid biosynthesis; L-tryptophan biosynthesis; L-tryptophan from chorismate: step 3/5.</text>
</comment>
<keyword evidence="6 9" id="KW-0822">Tryptophan biosynthesis</keyword>
<dbReference type="InterPro" id="IPR011060">
    <property type="entry name" value="RibuloseP-bd_barrel"/>
</dbReference>
<proteinExistence type="inferred from homology"/>
<feature type="domain" description="N-(5'phosphoribosyl) anthranilate isomerase (PRAI)" evidence="10">
    <location>
        <begin position="9"/>
        <end position="212"/>
    </location>
</feature>
<dbReference type="UniPathway" id="UPA00035">
    <property type="reaction ID" value="UER00042"/>
</dbReference>
<evidence type="ECO:0000313" key="12">
    <source>
        <dbReference type="Proteomes" id="UP000185426"/>
    </source>
</evidence>
<evidence type="ECO:0000256" key="3">
    <source>
        <dbReference type="ARBA" id="ARBA00012572"/>
    </source>
</evidence>
<dbReference type="EC" id="5.3.1.24" evidence="3 9"/>
<dbReference type="HAMAP" id="MF_00135">
    <property type="entry name" value="PRAI"/>
    <property type="match status" value="1"/>
</dbReference>
<dbReference type="AlphaFoldDB" id="A0A1L6ZMI5"/>
<evidence type="ECO:0000256" key="4">
    <source>
        <dbReference type="ARBA" id="ARBA00022272"/>
    </source>
</evidence>
<dbReference type="InterPro" id="IPR013785">
    <property type="entry name" value="Aldolase_TIM"/>
</dbReference>
<evidence type="ECO:0000259" key="10">
    <source>
        <dbReference type="Pfam" id="PF00697"/>
    </source>
</evidence>
<name>A0A1L6ZMI5_BACIA</name>
<evidence type="ECO:0000256" key="2">
    <source>
        <dbReference type="ARBA" id="ARBA00004664"/>
    </source>
</evidence>
<dbReference type="Proteomes" id="UP000185426">
    <property type="component" value="Chromosome"/>
</dbReference>
<dbReference type="InterPro" id="IPR001240">
    <property type="entry name" value="PRAI_dom"/>
</dbReference>
<dbReference type="EMBL" id="CP015607">
    <property type="protein sequence ID" value="APT47748.1"/>
    <property type="molecule type" value="Genomic_DNA"/>
</dbReference>
<evidence type="ECO:0000256" key="1">
    <source>
        <dbReference type="ARBA" id="ARBA00001164"/>
    </source>
</evidence>
<evidence type="ECO:0000256" key="7">
    <source>
        <dbReference type="ARBA" id="ARBA00023141"/>
    </source>
</evidence>
<comment type="similarity">
    <text evidence="9">Belongs to the TrpF family.</text>
</comment>